<evidence type="ECO:0000256" key="1">
    <source>
        <dbReference type="PROSITE-ProRule" id="PRU00339"/>
    </source>
</evidence>
<name>A0A1T4VVT4_9FIRM</name>
<dbReference type="AlphaFoldDB" id="A0A1T4VVT4"/>
<dbReference type="Gene3D" id="1.25.40.10">
    <property type="entry name" value="Tetratricopeptide repeat domain"/>
    <property type="match status" value="1"/>
</dbReference>
<gene>
    <name evidence="2" type="ORF">SAMN02745111_01790</name>
</gene>
<keyword evidence="3" id="KW-1185">Reference proteome</keyword>
<dbReference type="InterPro" id="IPR019734">
    <property type="entry name" value="TPR_rpt"/>
</dbReference>
<dbReference type="InterPro" id="IPR011990">
    <property type="entry name" value="TPR-like_helical_dom_sf"/>
</dbReference>
<dbReference type="Proteomes" id="UP000190814">
    <property type="component" value="Unassembled WGS sequence"/>
</dbReference>
<dbReference type="STRING" id="39495.SAMN02745111_01790"/>
<sequence length="353" mass="40751">MSVEEILKEIEGGLTGEIKKDMDYLQVCLKRYNKHEDIEERKAIVRGIQGMMFKVSPQETEKFARMNMSAMQQAYKEILDKALAYSRARDAEKVIETLEPVIKKIEAEDVYKDDDETEYVVFAQPMEKAVYSYKFKNDKKTYTPIEPLPDFYYLYGVAKKVQGDNDGAIDALQKAIRWDPVACGIYLELADYIRESGDTEKFMELTEKAYEYAYLPGDLARCYSAFGRFYFERGRMETAIACMQMSFMLVKENPFAKILFNELQKNVEADKLKPLKVEEVAETLRRNNLPDQPDKDIVGIAYTYASKYAEAGNPNASAYYYQIVYGLTRDDKIKALLDEQEKAIEEKKAAQSK</sequence>
<organism evidence="2 3">
    <name type="scientific">Eubacterium uniforme</name>
    <dbReference type="NCBI Taxonomy" id="39495"/>
    <lineage>
        <taxon>Bacteria</taxon>
        <taxon>Bacillati</taxon>
        <taxon>Bacillota</taxon>
        <taxon>Clostridia</taxon>
        <taxon>Eubacteriales</taxon>
        <taxon>Eubacteriaceae</taxon>
        <taxon>Eubacterium</taxon>
    </lineage>
</organism>
<dbReference type="RefSeq" id="WP_078766639.1">
    <property type="nucleotide sequence ID" value="NZ_FUXZ01000010.1"/>
</dbReference>
<proteinExistence type="predicted"/>
<evidence type="ECO:0000313" key="2">
    <source>
        <dbReference type="EMBL" id="SKA69124.1"/>
    </source>
</evidence>
<feature type="repeat" description="TPR" evidence="1">
    <location>
        <begin position="149"/>
        <end position="182"/>
    </location>
</feature>
<reference evidence="2 3" key="1">
    <citation type="submission" date="2017-02" db="EMBL/GenBank/DDBJ databases">
        <authorList>
            <person name="Peterson S.W."/>
        </authorList>
    </citation>
    <scope>NUCLEOTIDE SEQUENCE [LARGE SCALE GENOMIC DNA]</scope>
    <source>
        <strain evidence="2 3">ATCC 35992</strain>
    </source>
</reference>
<accession>A0A1T4VVT4</accession>
<dbReference type="PROSITE" id="PS50005">
    <property type="entry name" value="TPR"/>
    <property type="match status" value="1"/>
</dbReference>
<dbReference type="SUPFAM" id="SSF48452">
    <property type="entry name" value="TPR-like"/>
    <property type="match status" value="1"/>
</dbReference>
<protein>
    <submittedName>
        <fullName evidence="2">Uncharacterized protein</fullName>
    </submittedName>
</protein>
<dbReference type="OrthoDB" id="1998276at2"/>
<evidence type="ECO:0000313" key="3">
    <source>
        <dbReference type="Proteomes" id="UP000190814"/>
    </source>
</evidence>
<dbReference type="EMBL" id="FUXZ01000010">
    <property type="protein sequence ID" value="SKA69124.1"/>
    <property type="molecule type" value="Genomic_DNA"/>
</dbReference>
<keyword evidence="1" id="KW-0802">TPR repeat</keyword>